<feature type="chain" id="PRO_5005329995" evidence="1">
    <location>
        <begin position="20"/>
        <end position="131"/>
    </location>
</feature>
<evidence type="ECO:0000313" key="3">
    <source>
        <dbReference type="WBParaSite" id="SVE_1164200.1"/>
    </source>
</evidence>
<dbReference type="AlphaFoldDB" id="A0A0K0FQF3"/>
<proteinExistence type="predicted"/>
<dbReference type="GO" id="GO:0004222">
    <property type="term" value="F:metalloendopeptidase activity"/>
    <property type="evidence" value="ECO:0007669"/>
    <property type="project" value="InterPro"/>
</dbReference>
<dbReference type="InterPro" id="IPR000718">
    <property type="entry name" value="Peptidase_M13"/>
</dbReference>
<sequence length="131" mass="15400">MNAFLLILNTCVLFYASQGFRVTDSVLQTASESLYEYLGLEVKPCDNFYKFSCGKWIKTKKVLYGSRKDYIESIHDNFNEFLDRNILFVFISLLLEFYKKKCNAKSKTIKKLRIQLSKCYKQPKNSFVKPC</sequence>
<dbReference type="Proteomes" id="UP000035680">
    <property type="component" value="Unassembled WGS sequence"/>
</dbReference>
<keyword evidence="2" id="KW-1185">Reference proteome</keyword>
<accession>A0A0K0FQF3</accession>
<keyword evidence="1" id="KW-0732">Signal</keyword>
<dbReference type="GO" id="GO:0006508">
    <property type="term" value="P:proteolysis"/>
    <property type="evidence" value="ECO:0007669"/>
    <property type="project" value="InterPro"/>
</dbReference>
<name>A0A0K0FQF3_STRVS</name>
<reference evidence="2" key="1">
    <citation type="submission" date="2014-07" db="EMBL/GenBank/DDBJ databases">
        <authorList>
            <person name="Martin A.A"/>
            <person name="De Silva N."/>
        </authorList>
    </citation>
    <scope>NUCLEOTIDE SEQUENCE</scope>
</reference>
<dbReference type="WBParaSite" id="SVE_1164200.1">
    <property type="protein sequence ID" value="SVE_1164200.1"/>
    <property type="gene ID" value="SVE_1164200"/>
</dbReference>
<dbReference type="InterPro" id="IPR024079">
    <property type="entry name" value="MetalloPept_cat_dom_sf"/>
</dbReference>
<protein>
    <submittedName>
        <fullName evidence="3">Peptidase_M13_N domain-containing protein</fullName>
    </submittedName>
</protein>
<evidence type="ECO:0000313" key="2">
    <source>
        <dbReference type="Proteomes" id="UP000035680"/>
    </source>
</evidence>
<dbReference type="SUPFAM" id="SSF55486">
    <property type="entry name" value="Metalloproteases ('zincins'), catalytic domain"/>
    <property type="match status" value="1"/>
</dbReference>
<dbReference type="PROSITE" id="PS51885">
    <property type="entry name" value="NEPRILYSIN"/>
    <property type="match status" value="1"/>
</dbReference>
<feature type="signal peptide" evidence="1">
    <location>
        <begin position="1"/>
        <end position="19"/>
    </location>
</feature>
<reference evidence="3" key="2">
    <citation type="submission" date="2015-08" db="UniProtKB">
        <authorList>
            <consortium name="WormBaseParasite"/>
        </authorList>
    </citation>
    <scope>IDENTIFICATION</scope>
</reference>
<evidence type="ECO:0000256" key="1">
    <source>
        <dbReference type="SAM" id="SignalP"/>
    </source>
</evidence>
<organism evidence="2 3">
    <name type="scientific">Strongyloides venezuelensis</name>
    <name type="common">Threadworm</name>
    <dbReference type="NCBI Taxonomy" id="75913"/>
    <lineage>
        <taxon>Eukaryota</taxon>
        <taxon>Metazoa</taxon>
        <taxon>Ecdysozoa</taxon>
        <taxon>Nematoda</taxon>
        <taxon>Chromadorea</taxon>
        <taxon>Rhabditida</taxon>
        <taxon>Tylenchina</taxon>
        <taxon>Panagrolaimomorpha</taxon>
        <taxon>Strongyloidoidea</taxon>
        <taxon>Strongyloididae</taxon>
        <taxon>Strongyloides</taxon>
    </lineage>
</organism>
<dbReference type="Gene3D" id="3.40.390.10">
    <property type="entry name" value="Collagenase (Catalytic Domain)"/>
    <property type="match status" value="1"/>
</dbReference>